<name>A0ABD2LS94_9BILA</name>
<keyword evidence="2" id="KW-1185">Reference proteome</keyword>
<comment type="caution">
    <text evidence="1">The sequence shown here is derived from an EMBL/GenBank/DDBJ whole genome shotgun (WGS) entry which is preliminary data.</text>
</comment>
<evidence type="ECO:0000313" key="1">
    <source>
        <dbReference type="EMBL" id="KAL3118103.1"/>
    </source>
</evidence>
<accession>A0ABD2LS94</accession>
<protein>
    <submittedName>
        <fullName evidence="1">Uncharacterized protein</fullName>
    </submittedName>
</protein>
<proteinExistence type="predicted"/>
<dbReference type="AlphaFoldDB" id="A0ABD2LS94"/>
<evidence type="ECO:0000313" key="2">
    <source>
        <dbReference type="Proteomes" id="UP001620626"/>
    </source>
</evidence>
<reference evidence="1 2" key="1">
    <citation type="submission" date="2024-10" db="EMBL/GenBank/DDBJ databases">
        <authorList>
            <person name="Kim D."/>
        </authorList>
    </citation>
    <scope>NUCLEOTIDE SEQUENCE [LARGE SCALE GENOMIC DNA]</scope>
    <source>
        <strain evidence="1">BH-2024</strain>
    </source>
</reference>
<dbReference type="Proteomes" id="UP001620626">
    <property type="component" value="Unassembled WGS sequence"/>
</dbReference>
<dbReference type="EMBL" id="JBICBT010000296">
    <property type="protein sequence ID" value="KAL3118103.1"/>
    <property type="molecule type" value="Genomic_DNA"/>
</dbReference>
<gene>
    <name evidence="1" type="ORF">niasHT_002241</name>
</gene>
<organism evidence="1 2">
    <name type="scientific">Heterodera trifolii</name>
    <dbReference type="NCBI Taxonomy" id="157864"/>
    <lineage>
        <taxon>Eukaryota</taxon>
        <taxon>Metazoa</taxon>
        <taxon>Ecdysozoa</taxon>
        <taxon>Nematoda</taxon>
        <taxon>Chromadorea</taxon>
        <taxon>Rhabditida</taxon>
        <taxon>Tylenchina</taxon>
        <taxon>Tylenchomorpha</taxon>
        <taxon>Tylenchoidea</taxon>
        <taxon>Heteroderidae</taxon>
        <taxon>Heteroderinae</taxon>
        <taxon>Heterodera</taxon>
    </lineage>
</organism>
<sequence length="92" mass="10646">MANLLRPNYAVKTRTGELLLLKQYGNGHHFLLVSRPSMANDDAQWAEWEKEAKTWQFDDQWGRLIFADDDELYDDIDEAAPDQSSVEEEGTK</sequence>